<dbReference type="SMART" id="SM00450">
    <property type="entry name" value="RHOD"/>
    <property type="match status" value="2"/>
</dbReference>
<dbReference type="Pfam" id="PF00581">
    <property type="entry name" value="Rhodanese"/>
    <property type="match status" value="2"/>
</dbReference>
<dbReference type="EMBL" id="FYEX01000001">
    <property type="protein sequence ID" value="SNC65226.1"/>
    <property type="molecule type" value="Genomic_DNA"/>
</dbReference>
<dbReference type="Gene3D" id="3.40.250.10">
    <property type="entry name" value="Rhodanese-like domain"/>
    <property type="match status" value="2"/>
</dbReference>
<dbReference type="GO" id="GO:0004792">
    <property type="term" value="F:thiosulfate-cyanide sulfurtransferase activity"/>
    <property type="evidence" value="ECO:0007669"/>
    <property type="project" value="InterPro"/>
</dbReference>
<feature type="domain" description="Rhodanese" evidence="3">
    <location>
        <begin position="164"/>
        <end position="277"/>
    </location>
</feature>
<protein>
    <submittedName>
        <fullName evidence="4">Thiosulfate/3-mercaptopyruvate sulfurtransferase</fullName>
    </submittedName>
</protein>
<organism evidence="4 5">
    <name type="scientific">Polynucleobacter victoriensis</name>
    <dbReference type="NCBI Taxonomy" id="2049319"/>
    <lineage>
        <taxon>Bacteria</taxon>
        <taxon>Pseudomonadati</taxon>
        <taxon>Pseudomonadota</taxon>
        <taxon>Betaproteobacteria</taxon>
        <taxon>Burkholderiales</taxon>
        <taxon>Burkholderiaceae</taxon>
        <taxon>Polynucleobacter</taxon>
    </lineage>
</organism>
<gene>
    <name evidence="4" type="ORF">SAMN06295916_1252</name>
</gene>
<dbReference type="InterPro" id="IPR036873">
    <property type="entry name" value="Rhodanese-like_dom_sf"/>
</dbReference>
<keyword evidence="1 4" id="KW-0808">Transferase</keyword>
<dbReference type="InterPro" id="IPR001763">
    <property type="entry name" value="Rhodanese-like_dom"/>
</dbReference>
<reference evidence="4 5" key="1">
    <citation type="submission" date="2017-06" db="EMBL/GenBank/DDBJ databases">
        <authorList>
            <person name="Kim H.J."/>
            <person name="Triplett B.A."/>
        </authorList>
    </citation>
    <scope>NUCLEOTIDE SEQUENCE [LARGE SCALE GENOMIC DNA]</scope>
    <source>
        <strain evidence="4 5">MWH-VicM1</strain>
    </source>
</reference>
<dbReference type="PANTHER" id="PTHR11364">
    <property type="entry name" value="THIOSULFATE SULFERTANSFERASE"/>
    <property type="match status" value="1"/>
</dbReference>
<evidence type="ECO:0000256" key="1">
    <source>
        <dbReference type="ARBA" id="ARBA00022679"/>
    </source>
</evidence>
<evidence type="ECO:0000259" key="3">
    <source>
        <dbReference type="PROSITE" id="PS50206"/>
    </source>
</evidence>
<sequence>MALIEAQQVKQLIDEQQDFLLFDCRFDLVDSEAGYKSYLEGHIPGAIYVHSDKDLASEKNGRNGRHPLPSIAAWQKTYAALGITPDSRVVIYDNQSCMYAVRLWWMLKAVGHQHIELLNGGYQTWCQLGYPSEQSETHRQAAPQTTLTEFNNLVLVNQVVANLESKNFTILDARSNDRFHGQNETLDPVAGHIPGALNRFFKDNLKSDGTFKDPDVLRHEFQSVIGNISSEKIVHQCGSGITACHNMFAMELAGLMGSSIYAGSWSEWSSDPSRPVAQ</sequence>
<dbReference type="PROSITE" id="PS00380">
    <property type="entry name" value="RHODANESE_1"/>
    <property type="match status" value="1"/>
</dbReference>
<dbReference type="PROSITE" id="PS50206">
    <property type="entry name" value="RHODANESE_3"/>
    <property type="match status" value="2"/>
</dbReference>
<name>A0A212THC8_9BURK</name>
<dbReference type="CDD" id="cd01449">
    <property type="entry name" value="TST_Repeat_2"/>
    <property type="match status" value="1"/>
</dbReference>
<dbReference type="PANTHER" id="PTHR11364:SF27">
    <property type="entry name" value="SULFURTRANSFERASE"/>
    <property type="match status" value="1"/>
</dbReference>
<keyword evidence="2" id="KW-0677">Repeat</keyword>
<evidence type="ECO:0000313" key="4">
    <source>
        <dbReference type="EMBL" id="SNC65226.1"/>
    </source>
</evidence>
<evidence type="ECO:0000313" key="5">
    <source>
        <dbReference type="Proteomes" id="UP000197215"/>
    </source>
</evidence>
<keyword evidence="5" id="KW-1185">Reference proteome</keyword>
<keyword evidence="4" id="KW-0670">Pyruvate</keyword>
<dbReference type="SUPFAM" id="SSF52821">
    <property type="entry name" value="Rhodanese/Cell cycle control phosphatase"/>
    <property type="match status" value="2"/>
</dbReference>
<dbReference type="InterPro" id="IPR001307">
    <property type="entry name" value="Thiosulphate_STrfase_CS"/>
</dbReference>
<dbReference type="CDD" id="cd01448">
    <property type="entry name" value="TST_Repeat_1"/>
    <property type="match status" value="1"/>
</dbReference>
<proteinExistence type="predicted"/>
<dbReference type="AlphaFoldDB" id="A0A212THC8"/>
<accession>A0A212THC8</accession>
<dbReference type="Proteomes" id="UP000197215">
    <property type="component" value="Unassembled WGS sequence"/>
</dbReference>
<evidence type="ECO:0000256" key="2">
    <source>
        <dbReference type="ARBA" id="ARBA00022737"/>
    </source>
</evidence>
<dbReference type="RefSeq" id="WP_243383362.1">
    <property type="nucleotide sequence ID" value="NZ_FYEX01000001.1"/>
</dbReference>
<dbReference type="InterPro" id="IPR045078">
    <property type="entry name" value="TST/MPST-like"/>
</dbReference>
<feature type="domain" description="Rhodanese" evidence="3">
    <location>
        <begin position="15"/>
        <end position="134"/>
    </location>
</feature>